<dbReference type="InterPro" id="IPR052337">
    <property type="entry name" value="SAT4-like"/>
</dbReference>
<protein>
    <recommendedName>
        <fullName evidence="8">Rhodopsin domain-containing protein</fullName>
    </recommendedName>
</protein>
<dbReference type="PANTHER" id="PTHR33048:SF19">
    <property type="entry name" value="MEMBRANE PROTEIN PTH11-LIKE, PUTATIVE (AFU_ORTHOLOGUE AFUA_1G14080)-RELATED"/>
    <property type="match status" value="1"/>
</dbReference>
<keyword evidence="10" id="KW-1185">Reference proteome</keyword>
<dbReference type="Proteomes" id="UP001583193">
    <property type="component" value="Unassembled WGS sequence"/>
</dbReference>
<evidence type="ECO:0000313" key="9">
    <source>
        <dbReference type="EMBL" id="KAL1870938.1"/>
    </source>
</evidence>
<sequence length="572" mass="63283">MASISTTLVARSLSTQGPPPIETKLDNNPTLLISWWATGFSLVIILVRVCGRYVRTERFFPEDKVMMASIIPLLIRMAFVHVVLIWGTNNTQTEGLSETDIRHREIGSRLVLVARIFYAIFIWTAKYTVCEFLSRVTGITWRRSIQLILRFLYYFLATTLIAVIIATLAECQPFSHYWQVVPDPGPKCRSGYANLITMGACDVITDVLLVAFPIPLILKTTMPLKRKIALVLLFAFSLVLVAITCYRVPTVVHYHGSQQRRSLIASLEILAATAVSNAVVIGSFIRDRGVKKPKFKQPFGSISTSDMDRSSVRRPTFTQHQWGSDTDLASELGFRLHTDLQDPEFKSLRPAPLLAPRSPAQTGSIDPNWSFNRNSTGTEDDRVSADGSLGGQKVSPHEYIETNHTPHSSAGKMSPRKVSFFDVGGLLDEPVSPTAPAPASRALPDRVPPAPDNRYRRGSRALLEDVGGLLSAGAGLSIKRVSRPRSRTRSSSRNSSKRGLRRSSTSPNPAPPYRAEQEVSSPTMRGNMMELQDAGGLLSRNGMAEPEMREYGIELRDPGGLLSRDAHAEDQR</sequence>
<accession>A0ABR3X4T6</accession>
<feature type="transmembrane region" description="Helical" evidence="7">
    <location>
        <begin position="195"/>
        <end position="218"/>
    </location>
</feature>
<feature type="transmembrane region" description="Helical" evidence="7">
    <location>
        <begin position="106"/>
        <end position="125"/>
    </location>
</feature>
<proteinExistence type="inferred from homology"/>
<keyword evidence="3 7" id="KW-1133">Transmembrane helix</keyword>
<evidence type="ECO:0000256" key="3">
    <source>
        <dbReference type="ARBA" id="ARBA00022989"/>
    </source>
</evidence>
<evidence type="ECO:0000313" key="10">
    <source>
        <dbReference type="Proteomes" id="UP001583193"/>
    </source>
</evidence>
<name>A0ABR3X4T6_9EURO</name>
<comment type="similarity">
    <text evidence="5">Belongs to the SAT4 family.</text>
</comment>
<organism evidence="9 10">
    <name type="scientific">Paecilomyces lecythidis</name>
    <dbReference type="NCBI Taxonomy" id="3004212"/>
    <lineage>
        <taxon>Eukaryota</taxon>
        <taxon>Fungi</taxon>
        <taxon>Dikarya</taxon>
        <taxon>Ascomycota</taxon>
        <taxon>Pezizomycotina</taxon>
        <taxon>Eurotiomycetes</taxon>
        <taxon>Eurotiomycetidae</taxon>
        <taxon>Eurotiales</taxon>
        <taxon>Thermoascaceae</taxon>
        <taxon>Paecilomyces</taxon>
    </lineage>
</organism>
<evidence type="ECO:0000256" key="4">
    <source>
        <dbReference type="ARBA" id="ARBA00023136"/>
    </source>
</evidence>
<feature type="compositionally biased region" description="Basic and acidic residues" evidence="6">
    <location>
        <begin position="546"/>
        <end position="557"/>
    </location>
</feature>
<comment type="caution">
    <text evidence="9">The sequence shown here is derived from an EMBL/GenBank/DDBJ whole genome shotgun (WGS) entry which is preliminary data.</text>
</comment>
<feature type="compositionally biased region" description="Basic residues" evidence="6">
    <location>
        <begin position="480"/>
        <end position="501"/>
    </location>
</feature>
<feature type="transmembrane region" description="Helical" evidence="7">
    <location>
        <begin position="33"/>
        <end position="54"/>
    </location>
</feature>
<evidence type="ECO:0000256" key="6">
    <source>
        <dbReference type="SAM" id="MobiDB-lite"/>
    </source>
</evidence>
<feature type="transmembrane region" description="Helical" evidence="7">
    <location>
        <begin position="66"/>
        <end position="86"/>
    </location>
</feature>
<feature type="compositionally biased region" description="Polar residues" evidence="6">
    <location>
        <begin position="361"/>
        <end position="377"/>
    </location>
</feature>
<dbReference type="PANTHER" id="PTHR33048">
    <property type="entry name" value="PTH11-LIKE INTEGRAL MEMBRANE PROTEIN (AFU_ORTHOLOGUE AFUA_5G11245)"/>
    <property type="match status" value="1"/>
</dbReference>
<evidence type="ECO:0000259" key="8">
    <source>
        <dbReference type="Pfam" id="PF20684"/>
    </source>
</evidence>
<feature type="transmembrane region" description="Helical" evidence="7">
    <location>
        <begin position="151"/>
        <end position="175"/>
    </location>
</feature>
<dbReference type="EMBL" id="JAVDPF010000029">
    <property type="protein sequence ID" value="KAL1870938.1"/>
    <property type="molecule type" value="Genomic_DNA"/>
</dbReference>
<feature type="region of interest" description="Disordered" evidence="6">
    <location>
        <begin position="429"/>
        <end position="455"/>
    </location>
</feature>
<comment type="subcellular location">
    <subcellularLocation>
        <location evidence="1">Membrane</location>
        <topology evidence="1">Multi-pass membrane protein</topology>
    </subcellularLocation>
</comment>
<feature type="transmembrane region" description="Helical" evidence="7">
    <location>
        <begin position="261"/>
        <end position="285"/>
    </location>
</feature>
<reference evidence="9 10" key="1">
    <citation type="journal article" date="2024" name="IMA Fungus">
        <title>IMA Genome - F19 : A genome assembly and annotation guide to empower mycologists, including annotated draft genome sequences of Ceratocystis pirilliformis, Diaporthe australafricana, Fusarium ophioides, Paecilomyces lecythidis, and Sporothrix stenoceras.</title>
        <authorList>
            <person name="Aylward J."/>
            <person name="Wilson A.M."/>
            <person name="Visagie C.M."/>
            <person name="Spraker J."/>
            <person name="Barnes I."/>
            <person name="Buitendag C."/>
            <person name="Ceriani C."/>
            <person name="Del Mar Angel L."/>
            <person name="du Plessis D."/>
            <person name="Fuchs T."/>
            <person name="Gasser K."/>
            <person name="Kramer D."/>
            <person name="Li W."/>
            <person name="Munsamy K."/>
            <person name="Piso A."/>
            <person name="Price J.L."/>
            <person name="Sonnekus B."/>
            <person name="Thomas C."/>
            <person name="van der Nest A."/>
            <person name="van Dijk A."/>
            <person name="van Heerden A."/>
            <person name="van Vuuren N."/>
            <person name="Yilmaz N."/>
            <person name="Duong T.A."/>
            <person name="van der Merwe N.A."/>
            <person name="Wingfield M.J."/>
            <person name="Wingfield B.D."/>
        </authorList>
    </citation>
    <scope>NUCLEOTIDE SEQUENCE [LARGE SCALE GENOMIC DNA]</scope>
    <source>
        <strain evidence="9 10">CMW 18167</strain>
    </source>
</reference>
<keyword evidence="4 7" id="KW-0472">Membrane</keyword>
<dbReference type="Pfam" id="PF20684">
    <property type="entry name" value="Fung_rhodopsin"/>
    <property type="match status" value="1"/>
</dbReference>
<feature type="region of interest" description="Disordered" evidence="6">
    <location>
        <begin position="352"/>
        <end position="394"/>
    </location>
</feature>
<keyword evidence="2 7" id="KW-0812">Transmembrane</keyword>
<feature type="region of interest" description="Disordered" evidence="6">
    <location>
        <begin position="477"/>
        <end position="572"/>
    </location>
</feature>
<feature type="transmembrane region" description="Helical" evidence="7">
    <location>
        <begin position="230"/>
        <end position="249"/>
    </location>
</feature>
<evidence type="ECO:0000256" key="1">
    <source>
        <dbReference type="ARBA" id="ARBA00004141"/>
    </source>
</evidence>
<evidence type="ECO:0000256" key="5">
    <source>
        <dbReference type="ARBA" id="ARBA00038359"/>
    </source>
</evidence>
<feature type="domain" description="Rhodopsin" evidence="8">
    <location>
        <begin position="47"/>
        <end position="259"/>
    </location>
</feature>
<dbReference type="InterPro" id="IPR049326">
    <property type="entry name" value="Rhodopsin_dom_fungi"/>
</dbReference>
<evidence type="ECO:0000256" key="7">
    <source>
        <dbReference type="SAM" id="Phobius"/>
    </source>
</evidence>
<evidence type="ECO:0000256" key="2">
    <source>
        <dbReference type="ARBA" id="ARBA00022692"/>
    </source>
</evidence>
<gene>
    <name evidence="9" type="ORF">Plec18167_007244</name>
</gene>